<dbReference type="Proteomes" id="UP001596414">
    <property type="component" value="Unassembled WGS sequence"/>
</dbReference>
<reference evidence="1 2" key="1">
    <citation type="journal article" date="2014" name="Int. J. Syst. Evol. Microbiol.">
        <title>Complete genome sequence of Corynebacterium casei LMG S-19264T (=DSM 44701T), isolated from a smear-ripened cheese.</title>
        <authorList>
            <consortium name="US DOE Joint Genome Institute (JGI-PGF)"/>
            <person name="Walter F."/>
            <person name="Albersmeier A."/>
            <person name="Kalinowski J."/>
            <person name="Ruckert C."/>
        </authorList>
    </citation>
    <scope>NUCLEOTIDE SEQUENCE [LARGE SCALE GENOMIC DNA]</scope>
    <source>
        <strain evidence="1 2">CGMCC 4.7215</strain>
    </source>
</reference>
<dbReference type="EMBL" id="JBHSZQ010000047">
    <property type="protein sequence ID" value="MFC7127017.1"/>
    <property type="molecule type" value="Genomic_DNA"/>
</dbReference>
<gene>
    <name evidence="1" type="ORF">ACFQJ7_13460</name>
</gene>
<organism evidence="1 2">
    <name type="scientific">Halovenus rubra</name>
    <dbReference type="NCBI Taxonomy" id="869890"/>
    <lineage>
        <taxon>Archaea</taxon>
        <taxon>Methanobacteriati</taxon>
        <taxon>Methanobacteriota</taxon>
        <taxon>Stenosarchaea group</taxon>
        <taxon>Halobacteria</taxon>
        <taxon>Halobacteriales</taxon>
        <taxon>Haloarculaceae</taxon>
        <taxon>Halovenus</taxon>
    </lineage>
</organism>
<name>A0ABD5XAU1_9EURY</name>
<proteinExistence type="predicted"/>
<evidence type="ECO:0008006" key="3">
    <source>
        <dbReference type="Google" id="ProtNLM"/>
    </source>
</evidence>
<sequence>MNSEPPDIESTTLTERLVLLALADAEVRSQTPVASVDIKQHCLELAESVDTEVVSTPDESDVMRALGVLGAAPYVEEVQPETSPVGKGRPQYALDTEPADVLQKLADDNRLENNVESVQIS</sequence>
<comment type="caution">
    <text evidence="1">The sequence shown here is derived from an EMBL/GenBank/DDBJ whole genome shotgun (WGS) entry which is preliminary data.</text>
</comment>
<evidence type="ECO:0000313" key="2">
    <source>
        <dbReference type="Proteomes" id="UP001596414"/>
    </source>
</evidence>
<dbReference type="RefSeq" id="WP_267637133.1">
    <property type="nucleotide sequence ID" value="NZ_JAODIY010000009.1"/>
</dbReference>
<accession>A0ABD5XAU1</accession>
<protein>
    <recommendedName>
        <fullName evidence="3">Transcriptional regulator</fullName>
    </recommendedName>
</protein>
<dbReference type="AlphaFoldDB" id="A0ABD5XAU1"/>
<evidence type="ECO:0000313" key="1">
    <source>
        <dbReference type="EMBL" id="MFC7127017.1"/>
    </source>
</evidence>